<dbReference type="GO" id="GO:0032259">
    <property type="term" value="P:methylation"/>
    <property type="evidence" value="ECO:0007669"/>
    <property type="project" value="UniProtKB-KW"/>
</dbReference>
<dbReference type="InterPro" id="IPR004033">
    <property type="entry name" value="UbiE/COQ5_MeTrFase"/>
</dbReference>
<accession>A0A6J6K9N1</accession>
<evidence type="ECO:0000313" key="5">
    <source>
        <dbReference type="EMBL" id="CAB4644944.1"/>
    </source>
</evidence>
<dbReference type="CDD" id="cd02440">
    <property type="entry name" value="AdoMet_MTases"/>
    <property type="match status" value="1"/>
</dbReference>
<evidence type="ECO:0000256" key="2">
    <source>
        <dbReference type="ARBA" id="ARBA00022679"/>
    </source>
</evidence>
<dbReference type="PROSITE" id="PS51608">
    <property type="entry name" value="SAM_MT_UBIE"/>
    <property type="match status" value="1"/>
</dbReference>
<keyword evidence="3" id="KW-0949">S-adenosyl-L-methionine</keyword>
<dbReference type="EMBL" id="CAEZWH010000013">
    <property type="protein sequence ID" value="CAB4644944.1"/>
    <property type="molecule type" value="Genomic_DNA"/>
</dbReference>
<dbReference type="PANTHER" id="PTHR43591">
    <property type="entry name" value="METHYLTRANSFERASE"/>
    <property type="match status" value="1"/>
</dbReference>
<dbReference type="InterPro" id="IPR023576">
    <property type="entry name" value="UbiE/COQ5_MeTrFase_CS"/>
</dbReference>
<dbReference type="GO" id="GO:0042181">
    <property type="term" value="P:ketone biosynthetic process"/>
    <property type="evidence" value="ECO:0007669"/>
    <property type="project" value="UniProtKB-ARBA"/>
</dbReference>
<dbReference type="SUPFAM" id="SSF53335">
    <property type="entry name" value="S-adenosyl-L-methionine-dependent methyltransferases"/>
    <property type="match status" value="1"/>
</dbReference>
<evidence type="ECO:0000256" key="3">
    <source>
        <dbReference type="ARBA" id="ARBA00022691"/>
    </source>
</evidence>
<evidence type="ECO:0000256" key="1">
    <source>
        <dbReference type="ARBA" id="ARBA00022603"/>
    </source>
</evidence>
<gene>
    <name evidence="4" type="ORF">UFOPK2166_00140</name>
    <name evidence="5" type="ORF">UFOPK2195_00152</name>
</gene>
<dbReference type="NCBIfam" id="TIGR01934">
    <property type="entry name" value="MenG_MenH_UbiE"/>
    <property type="match status" value="1"/>
</dbReference>
<proteinExistence type="inferred from homology"/>
<name>A0A6J6K9N1_9ZZZZ</name>
<dbReference type="PANTHER" id="PTHR43591:SF24">
    <property type="entry name" value="2-METHOXY-6-POLYPRENYL-1,4-BENZOQUINOL METHYLASE, MITOCHONDRIAL"/>
    <property type="match status" value="1"/>
</dbReference>
<sequence>MSNPPANHNRNSWDTADLPVGEAKVAAVRDMFDAIAPRYDMVNRIMTFRLDVHWRKRAIRSLHLPKGSSVLDLASGTGDMCIDLRKAGLTPFSIDLSFGMLAADHSNAPRAQADILRLPFPDSSVDGVTCGFALRNLLDLPTFFTEIARVTRKGGRIALLDVGVPTNPLIRFGNGIYFGKIVPRIGGLLSNRAAYNYLPKSVAYLPSPTVLIQQLRLAGFDDATHEQLSGGLTQLMLATKS</sequence>
<dbReference type="GO" id="GO:0008168">
    <property type="term" value="F:methyltransferase activity"/>
    <property type="evidence" value="ECO:0007669"/>
    <property type="project" value="UniProtKB-KW"/>
</dbReference>
<dbReference type="AlphaFoldDB" id="A0A6J6K9N1"/>
<dbReference type="Pfam" id="PF01209">
    <property type="entry name" value="Ubie_methyltran"/>
    <property type="match status" value="1"/>
</dbReference>
<keyword evidence="2" id="KW-0808">Transferase</keyword>
<reference evidence="5" key="1">
    <citation type="submission" date="2020-05" db="EMBL/GenBank/DDBJ databases">
        <authorList>
            <person name="Chiriac C."/>
            <person name="Salcher M."/>
            <person name="Ghai R."/>
            <person name="Kavagutti S V."/>
        </authorList>
    </citation>
    <scope>NUCLEOTIDE SEQUENCE</scope>
</reference>
<dbReference type="PROSITE" id="PS01184">
    <property type="entry name" value="UBIE_2"/>
    <property type="match status" value="1"/>
</dbReference>
<protein>
    <submittedName>
        <fullName evidence="5">Unannotated protein</fullName>
    </submittedName>
</protein>
<dbReference type="InterPro" id="IPR029063">
    <property type="entry name" value="SAM-dependent_MTases_sf"/>
</dbReference>
<evidence type="ECO:0000313" key="4">
    <source>
        <dbReference type="EMBL" id="CAB4640228.1"/>
    </source>
</evidence>
<dbReference type="HAMAP" id="MF_01813">
    <property type="entry name" value="MenG_UbiE_methyltr"/>
    <property type="match status" value="1"/>
</dbReference>
<organism evidence="5">
    <name type="scientific">freshwater metagenome</name>
    <dbReference type="NCBI Taxonomy" id="449393"/>
    <lineage>
        <taxon>unclassified sequences</taxon>
        <taxon>metagenomes</taxon>
        <taxon>ecological metagenomes</taxon>
    </lineage>
</organism>
<dbReference type="EMBL" id="CAEZWB010000008">
    <property type="protein sequence ID" value="CAB4640228.1"/>
    <property type="molecule type" value="Genomic_DNA"/>
</dbReference>
<keyword evidence="1" id="KW-0489">Methyltransferase</keyword>
<dbReference type="Gene3D" id="3.40.50.150">
    <property type="entry name" value="Vaccinia Virus protein VP39"/>
    <property type="match status" value="1"/>
</dbReference>